<dbReference type="Proteomes" id="UP000311919">
    <property type="component" value="Unassembled WGS sequence"/>
</dbReference>
<reference evidence="2 3" key="1">
    <citation type="submission" date="2019-03" db="EMBL/GenBank/DDBJ databases">
        <title>An improved genome assembly of the fluke Schistosoma japonicum.</title>
        <authorList>
            <person name="Hu W."/>
            <person name="Luo F."/>
            <person name="Yin M."/>
            <person name="Mo X."/>
            <person name="Sun C."/>
            <person name="Wu Q."/>
            <person name="Zhu B."/>
            <person name="Xiang M."/>
            <person name="Wang J."/>
            <person name="Wang Y."/>
            <person name="Zhang T."/>
            <person name="Xu B."/>
            <person name="Zheng H."/>
            <person name="Feng Z."/>
        </authorList>
    </citation>
    <scope>NUCLEOTIDE SEQUENCE [LARGE SCALE GENOMIC DNA]</scope>
    <source>
        <strain evidence="2">HuSjv2</strain>
        <tissue evidence="2">Worms</tissue>
    </source>
</reference>
<proteinExistence type="predicted"/>
<feature type="region of interest" description="Disordered" evidence="1">
    <location>
        <begin position="1"/>
        <end position="20"/>
    </location>
</feature>
<dbReference type="AlphaFoldDB" id="A0A4Z2DL53"/>
<feature type="region of interest" description="Disordered" evidence="1">
    <location>
        <begin position="441"/>
        <end position="463"/>
    </location>
</feature>
<feature type="compositionally biased region" description="Basic and acidic residues" evidence="1">
    <location>
        <begin position="857"/>
        <end position="871"/>
    </location>
</feature>
<feature type="compositionally biased region" description="Polar residues" evidence="1">
    <location>
        <begin position="872"/>
        <end position="887"/>
    </location>
</feature>
<evidence type="ECO:0000256" key="1">
    <source>
        <dbReference type="SAM" id="MobiDB-lite"/>
    </source>
</evidence>
<keyword evidence="3" id="KW-1185">Reference proteome</keyword>
<evidence type="ECO:0000313" key="3">
    <source>
        <dbReference type="Proteomes" id="UP000311919"/>
    </source>
</evidence>
<feature type="compositionally biased region" description="Acidic residues" evidence="1">
    <location>
        <begin position="931"/>
        <end position="951"/>
    </location>
</feature>
<feature type="region of interest" description="Disordered" evidence="1">
    <location>
        <begin position="857"/>
        <end position="888"/>
    </location>
</feature>
<feature type="region of interest" description="Disordered" evidence="1">
    <location>
        <begin position="908"/>
        <end position="954"/>
    </location>
</feature>
<name>A0A4Z2DL53_SCHJA</name>
<sequence>MTENKNLNLTHSQHNNNNNTNNHFGNNITTNYTHSSHPEMLSSINNKYIELPLIASYSNAFLETIAEETSELETSENGTFNNELFDTDQISFCTDSELKIYEMDFPNQLSSIMIGDNDEHHSNCDIENLEMYLPKTFNHKSLLNKSFEKCKQHEFSSGSIEKNIRNQQPFMEAKSCDYWTLNLPVTLGNKTNNSNENESNLKLANQMNSSLKKTDHLKIVNTATTTTTSNINNTDNTNDNVQKFSRIHEEFKENRKSIRMNKSPTGFSLPLWNDEAIDEELLILSTDYDKNQLCWTLTPSQTRITSSCLPCHRSDETNNIHNYPVMHTNATSAAIPNVKVKKIPVTPIRDNFVHVNTIPVIQSTSSSSLQSSRNLLSTFHPPSSVYNVCKTSIENPTKTQLPSLCDQSPMKGAEHNLISSNLYAQKFTKICPVSNEKVQITPQSDSTVENSKNHMPPSSLIPNRSVINDQPFKSCHQDFYNDTKNPKLLYTGCNLSYNDHSVKPIIPNYTSANMSQVNQQLFTTPHINTYSGGYSISNNLPKDPIEHKLSSMKGFLNDNSNMLNQQMQRCGLLDRHATTNTTISQINNNYPLNQTNMSVSTFKPASRDFSYTLSATHNDFNYSICVAPETSIENKCFTVEEKNGIYSKAVDRIQQTFVPTSSLSTCNQYKKFADEADSLSNVLSFNEKHNSNSTSTFNNQSTTYHHVKSPDFKTLDYSKLFSTHHHLHSYQRNPVEMDKPEVSEIKASLCNQRSSDNLKIQNVDRNLEANHIKYFFSDDKFTWKPSNQVQQSTYSLESFKSKLNNNNNISNLFRPLQRSPAVVGVSDLLVKSDAELSSILEKVKNVQRDNCFKLDSQGKLRPTMSKDDSSPDKNISNGGVHSSSYQDDISPARRRFFPQYLSRDVKLNNSSGLSRQNSDDMEEKRSFYDYGCDDEEDDDKMEDGDDGDDNDGYPCQNDISVRNNIFYNDQNVPYSKYVEYNKDNSNNTSVMQRIRDLELQNQPYRWEDDCKHTTNKQSAKTQIMNINQISNNNNNINTKISGFNEVKIDKLGNENELLSSYECEDNDVPYIDSDSLVLEVSHLKNLSPRIADLEEITLSSRRNSVSGSSWLGFYPVDNHIFDQNQSTSELISNKTIIDQDKHGNAQIRRRRRDCHSYDSSTQCRNKRRQKMWLQKLCGCVQASRSH</sequence>
<protein>
    <submittedName>
        <fullName evidence="2">Uncharacterized protein</fullName>
    </submittedName>
</protein>
<organism evidence="2 3">
    <name type="scientific">Schistosoma japonicum</name>
    <name type="common">Blood fluke</name>
    <dbReference type="NCBI Taxonomy" id="6182"/>
    <lineage>
        <taxon>Eukaryota</taxon>
        <taxon>Metazoa</taxon>
        <taxon>Spiralia</taxon>
        <taxon>Lophotrochozoa</taxon>
        <taxon>Platyhelminthes</taxon>
        <taxon>Trematoda</taxon>
        <taxon>Digenea</taxon>
        <taxon>Strigeidida</taxon>
        <taxon>Schistosomatoidea</taxon>
        <taxon>Schistosomatidae</taxon>
        <taxon>Schistosoma</taxon>
    </lineage>
</organism>
<evidence type="ECO:0000313" key="2">
    <source>
        <dbReference type="EMBL" id="TNN17233.1"/>
    </source>
</evidence>
<dbReference type="OrthoDB" id="6246850at2759"/>
<comment type="caution">
    <text evidence="2">The sequence shown here is derived from an EMBL/GenBank/DDBJ whole genome shotgun (WGS) entry which is preliminary data.</text>
</comment>
<accession>A0A4Z2DL53</accession>
<dbReference type="EMBL" id="SKCS01000095">
    <property type="protein sequence ID" value="TNN17233.1"/>
    <property type="molecule type" value="Genomic_DNA"/>
</dbReference>
<feature type="compositionally biased region" description="Polar residues" evidence="1">
    <location>
        <begin position="441"/>
        <end position="450"/>
    </location>
</feature>
<gene>
    <name evidence="2" type="ORF">EWB00_011335</name>
</gene>